<proteinExistence type="predicted"/>
<comment type="caution">
    <text evidence="1">The sequence shown here is derived from an EMBL/GenBank/DDBJ whole genome shotgun (WGS) entry which is preliminary data.</text>
</comment>
<dbReference type="Proteomes" id="UP001055879">
    <property type="component" value="Linkage Group LG01"/>
</dbReference>
<name>A0ACB9FK38_ARCLA</name>
<dbReference type="EMBL" id="CM042047">
    <property type="protein sequence ID" value="KAI3770997.1"/>
    <property type="molecule type" value="Genomic_DNA"/>
</dbReference>
<reference evidence="1 2" key="2">
    <citation type="journal article" date="2022" name="Mol. Ecol. Resour.">
        <title>The genomes of chicory, endive, great burdock and yacon provide insights into Asteraceae paleo-polyploidization history and plant inulin production.</title>
        <authorList>
            <person name="Fan W."/>
            <person name="Wang S."/>
            <person name="Wang H."/>
            <person name="Wang A."/>
            <person name="Jiang F."/>
            <person name="Liu H."/>
            <person name="Zhao H."/>
            <person name="Xu D."/>
            <person name="Zhang Y."/>
        </authorList>
    </citation>
    <scope>NUCLEOTIDE SEQUENCE [LARGE SCALE GENOMIC DNA]</scope>
    <source>
        <strain evidence="2">cv. Niubang</strain>
    </source>
</reference>
<sequence length="366" mass="41382">MGRGAGDLYPTGRSRGRSQNATASSSATPSGVRSSIARGSRGRGRGVGEGANLILEEDPEEEQEANTQKERLVNNSQTTERVEASIRDMDDSPKEREKEPLATGGTYEKREYQVKEKTCSFKTVNDTRPKEFRGTKGPVALMNWMTKMQSCFKICKGLEELKVTCAATTLLDSALHWWETECAIQGEEGVATLTWEKMKNMMMDKYCTQSEVKKLESEFLRLEQGSLSVQEYVNKFLEKARFASYQVATEQRKVDRFKDGLMIKIKQYVDMTKPTTFVQAVEMETVAKENNAKATGERRDFMRKWEGSNKVVKKVREKQTSTKNQNDGFSIPTCKMCNKKHGGEYRAESVTCYHCGKPGHTVRECP</sequence>
<accession>A0ACB9FK38</accession>
<evidence type="ECO:0000313" key="1">
    <source>
        <dbReference type="EMBL" id="KAI3770997.1"/>
    </source>
</evidence>
<keyword evidence="2" id="KW-1185">Reference proteome</keyword>
<evidence type="ECO:0000313" key="2">
    <source>
        <dbReference type="Proteomes" id="UP001055879"/>
    </source>
</evidence>
<protein>
    <submittedName>
        <fullName evidence="1">Uncharacterized protein</fullName>
    </submittedName>
</protein>
<organism evidence="1 2">
    <name type="scientific">Arctium lappa</name>
    <name type="common">Greater burdock</name>
    <name type="synonym">Lappa major</name>
    <dbReference type="NCBI Taxonomy" id="4217"/>
    <lineage>
        <taxon>Eukaryota</taxon>
        <taxon>Viridiplantae</taxon>
        <taxon>Streptophyta</taxon>
        <taxon>Embryophyta</taxon>
        <taxon>Tracheophyta</taxon>
        <taxon>Spermatophyta</taxon>
        <taxon>Magnoliopsida</taxon>
        <taxon>eudicotyledons</taxon>
        <taxon>Gunneridae</taxon>
        <taxon>Pentapetalae</taxon>
        <taxon>asterids</taxon>
        <taxon>campanulids</taxon>
        <taxon>Asterales</taxon>
        <taxon>Asteraceae</taxon>
        <taxon>Carduoideae</taxon>
        <taxon>Cardueae</taxon>
        <taxon>Arctiinae</taxon>
        <taxon>Arctium</taxon>
    </lineage>
</organism>
<reference evidence="2" key="1">
    <citation type="journal article" date="2022" name="Mol. Ecol. Resour.">
        <title>The genomes of chicory, endive, great burdock and yacon provide insights into Asteraceae palaeo-polyploidization history and plant inulin production.</title>
        <authorList>
            <person name="Fan W."/>
            <person name="Wang S."/>
            <person name="Wang H."/>
            <person name="Wang A."/>
            <person name="Jiang F."/>
            <person name="Liu H."/>
            <person name="Zhao H."/>
            <person name="Xu D."/>
            <person name="Zhang Y."/>
        </authorList>
    </citation>
    <scope>NUCLEOTIDE SEQUENCE [LARGE SCALE GENOMIC DNA]</scope>
    <source>
        <strain evidence="2">cv. Niubang</strain>
    </source>
</reference>
<gene>
    <name evidence="1" type="ORF">L6452_02146</name>
</gene>